<dbReference type="EMBL" id="CP081303">
    <property type="protein sequence ID" value="QZE12941.1"/>
    <property type="molecule type" value="Genomic_DNA"/>
</dbReference>
<sequence>MRKVVFIFLFFVSIFYGLAQEQDTIKSKKLIDKTTHLVSKTLDKVTFTHPKYTFSLYPMAGFGPQYGFQVGLMPVFRFLPKEQPDSSSFYRPTTLIPSFMVSTQGQYSFEIDFLMFTDNRWLVMSNIRIEEVPNKYYGISNNNSEVTPTDYTYINNSWRGEVSKGLTDEFFLGLRFNIVQTKNNLDLDSESDVVPLDSSVYGYDGGFTLGLGPVVRYDSRDDILFPSKGFFGTTYFLAYPNASFNDYHFMEWKTDLRYYYPLKSKNRVMAFQLMTDLEYGDVPFYLMSKLGGKYALRGIEHPFRYIDKNVWFARAEYRQMFKNRFGFTVFSGLGNEFGSNDTKAFKDIKFVYGAGLRFKILPDDNLNFRADIGFGPHGQNSIYLTVLEAF</sequence>
<dbReference type="Proteomes" id="UP000826212">
    <property type="component" value="Chromosome"/>
</dbReference>
<keyword evidence="2" id="KW-1185">Reference proteome</keyword>
<gene>
    <name evidence="1" type="ORF">K4L44_10105</name>
</gene>
<name>A0AC61NBS2_9BACT</name>
<organism evidence="1 2">
    <name type="scientific">Halosquirtibacter laminarini</name>
    <dbReference type="NCBI Taxonomy" id="3374600"/>
    <lineage>
        <taxon>Bacteria</taxon>
        <taxon>Pseudomonadati</taxon>
        <taxon>Bacteroidota</taxon>
        <taxon>Bacteroidia</taxon>
        <taxon>Marinilabiliales</taxon>
        <taxon>Prolixibacteraceae</taxon>
        <taxon>Halosquirtibacter</taxon>
    </lineage>
</organism>
<proteinExistence type="predicted"/>
<accession>A0AC61NBS2</accession>
<reference evidence="1" key="1">
    <citation type="submission" date="2021-08" db="EMBL/GenBank/DDBJ databases">
        <title>Novel anaerobic bacterium isolated from sea squirt in East Sea, Republic of Korea.</title>
        <authorList>
            <person name="Nguyen T.H."/>
            <person name="Li Z."/>
            <person name="Lee Y.-J."/>
            <person name="Ko J."/>
            <person name="Kim S.-G."/>
        </authorList>
    </citation>
    <scope>NUCLEOTIDE SEQUENCE</scope>
    <source>
        <strain evidence="1">KCTC 25031</strain>
    </source>
</reference>
<evidence type="ECO:0000313" key="2">
    <source>
        <dbReference type="Proteomes" id="UP000826212"/>
    </source>
</evidence>
<evidence type="ECO:0000313" key="1">
    <source>
        <dbReference type="EMBL" id="QZE12941.1"/>
    </source>
</evidence>
<protein>
    <submittedName>
        <fullName evidence="1">BamA/TamA family outer membrane protein</fullName>
    </submittedName>
</protein>